<dbReference type="EMBL" id="JACYXI010000014">
    <property type="protein sequence ID" value="MBD8893658.1"/>
    <property type="molecule type" value="Genomic_DNA"/>
</dbReference>
<evidence type="ECO:0000256" key="3">
    <source>
        <dbReference type="ARBA" id="ARBA00023163"/>
    </source>
</evidence>
<feature type="modified residue" description="4-aspartylphosphate" evidence="4">
    <location>
        <position position="56"/>
    </location>
</feature>
<proteinExistence type="predicted"/>
<dbReference type="Proteomes" id="UP000632063">
    <property type="component" value="Unassembled WGS sequence"/>
</dbReference>
<dbReference type="SMART" id="SM00448">
    <property type="entry name" value="REC"/>
    <property type="match status" value="1"/>
</dbReference>
<evidence type="ECO:0000256" key="2">
    <source>
        <dbReference type="ARBA" id="ARBA00023015"/>
    </source>
</evidence>
<dbReference type="InterPro" id="IPR050595">
    <property type="entry name" value="Bact_response_regulator"/>
</dbReference>
<dbReference type="Gene3D" id="3.40.50.2300">
    <property type="match status" value="1"/>
</dbReference>
<organism evidence="6 7">
    <name type="scientific">Roseibium litorale</name>
    <dbReference type="NCBI Taxonomy" id="2803841"/>
    <lineage>
        <taxon>Bacteria</taxon>
        <taxon>Pseudomonadati</taxon>
        <taxon>Pseudomonadota</taxon>
        <taxon>Alphaproteobacteria</taxon>
        <taxon>Hyphomicrobiales</taxon>
        <taxon>Stappiaceae</taxon>
        <taxon>Roseibium</taxon>
    </lineage>
</organism>
<evidence type="ECO:0000259" key="5">
    <source>
        <dbReference type="PROSITE" id="PS50110"/>
    </source>
</evidence>
<keyword evidence="1 4" id="KW-0597">Phosphoprotein</keyword>
<evidence type="ECO:0000256" key="4">
    <source>
        <dbReference type="PROSITE-ProRule" id="PRU00169"/>
    </source>
</evidence>
<dbReference type="PANTHER" id="PTHR44591:SF3">
    <property type="entry name" value="RESPONSE REGULATORY DOMAIN-CONTAINING PROTEIN"/>
    <property type="match status" value="1"/>
</dbReference>
<dbReference type="InterPro" id="IPR011006">
    <property type="entry name" value="CheY-like_superfamily"/>
</dbReference>
<reference evidence="7" key="1">
    <citation type="submission" date="2020-09" db="EMBL/GenBank/DDBJ databases">
        <title>The genome sequence of strain Labrenzia suaedae 4C16A.</title>
        <authorList>
            <person name="Liu Y."/>
        </authorList>
    </citation>
    <scope>NUCLEOTIDE SEQUENCE [LARGE SCALE GENOMIC DNA]</scope>
    <source>
        <strain evidence="7">4C16A</strain>
    </source>
</reference>
<accession>A0ABR9CSD4</accession>
<feature type="domain" description="Response regulatory" evidence="5">
    <location>
        <begin position="6"/>
        <end position="123"/>
    </location>
</feature>
<protein>
    <submittedName>
        <fullName evidence="6">Response regulator</fullName>
    </submittedName>
</protein>
<dbReference type="PANTHER" id="PTHR44591">
    <property type="entry name" value="STRESS RESPONSE REGULATOR PROTEIN 1"/>
    <property type="match status" value="1"/>
</dbReference>
<dbReference type="InterPro" id="IPR001789">
    <property type="entry name" value="Sig_transdc_resp-reg_receiver"/>
</dbReference>
<gene>
    <name evidence="6" type="ORF">IG616_19090</name>
</gene>
<evidence type="ECO:0000256" key="1">
    <source>
        <dbReference type="ARBA" id="ARBA00022553"/>
    </source>
</evidence>
<comment type="caution">
    <text evidence="6">The sequence shown here is derived from an EMBL/GenBank/DDBJ whole genome shotgun (WGS) entry which is preliminary data.</text>
</comment>
<keyword evidence="2" id="KW-0805">Transcription regulation</keyword>
<name>A0ABR9CSD4_9HYPH</name>
<evidence type="ECO:0000313" key="7">
    <source>
        <dbReference type="Proteomes" id="UP000632063"/>
    </source>
</evidence>
<sequence>MAVLTKILYADDEPDIREIVCLTLRELGGYDVMACENGKQAALAACEYKPNLLLLDVMMPEMSGPEALMAIRAREEASSIPAIFITAKAKAEEITELNQFSRSAVIPKPFDPISLPSQIAQLFETLESEE</sequence>
<dbReference type="Pfam" id="PF00072">
    <property type="entry name" value="Response_reg"/>
    <property type="match status" value="1"/>
</dbReference>
<dbReference type="PROSITE" id="PS50110">
    <property type="entry name" value="RESPONSE_REGULATORY"/>
    <property type="match status" value="1"/>
</dbReference>
<dbReference type="SUPFAM" id="SSF52172">
    <property type="entry name" value="CheY-like"/>
    <property type="match status" value="1"/>
</dbReference>
<reference evidence="6 7" key="2">
    <citation type="journal article" date="2021" name="Int. J. Syst. Evol. Microbiol.">
        <title>Roseibium litorale sp. nov., isolated from a tidal flat sediment and proposal for the reclassification of Labrenzia polysiphoniae as Roseibium polysiphoniae comb. nov.</title>
        <authorList>
            <person name="Liu Y."/>
            <person name="Pei T."/>
            <person name="Du J."/>
            <person name="Chao M."/>
            <person name="Deng M.R."/>
            <person name="Zhu H."/>
        </authorList>
    </citation>
    <scope>NUCLEOTIDE SEQUENCE [LARGE SCALE GENOMIC DNA]</scope>
    <source>
        <strain evidence="6 7">4C16A</strain>
    </source>
</reference>
<keyword evidence="7" id="KW-1185">Reference proteome</keyword>
<keyword evidence="3" id="KW-0804">Transcription</keyword>
<evidence type="ECO:0000313" key="6">
    <source>
        <dbReference type="EMBL" id="MBD8893658.1"/>
    </source>
</evidence>